<dbReference type="GO" id="GO:0042744">
    <property type="term" value="P:hydrogen peroxide catabolic process"/>
    <property type="evidence" value="ECO:0007669"/>
    <property type="project" value="UniProtKB-KW"/>
</dbReference>
<dbReference type="EMBL" id="CM007650">
    <property type="protein sequence ID" value="ONM52107.1"/>
    <property type="molecule type" value="Genomic_DNA"/>
</dbReference>
<keyword evidence="5" id="KW-0575">Peroxidase</keyword>
<accession>A0A1D6HUY9</accession>
<dbReference type="AlphaFoldDB" id="A0A1D6HUY9"/>
<dbReference type="PRINTS" id="PR00459">
    <property type="entry name" value="ASPEROXIDASE"/>
</dbReference>
<dbReference type="STRING" id="4577.A0A1D6HUY9"/>
<dbReference type="SMR" id="A0A1D6HUY9"/>
<organism evidence="5">
    <name type="scientific">Zea mays</name>
    <name type="common">Maize</name>
    <dbReference type="NCBI Taxonomy" id="4577"/>
    <lineage>
        <taxon>Eukaryota</taxon>
        <taxon>Viridiplantae</taxon>
        <taxon>Streptophyta</taxon>
        <taxon>Embryophyta</taxon>
        <taxon>Tracheophyta</taxon>
        <taxon>Spermatophyta</taxon>
        <taxon>Magnoliopsida</taxon>
        <taxon>Liliopsida</taxon>
        <taxon>Poales</taxon>
        <taxon>Poaceae</taxon>
        <taxon>PACMAD clade</taxon>
        <taxon>Panicoideae</taxon>
        <taxon>Andropogonodae</taxon>
        <taxon>Andropogoneae</taxon>
        <taxon>Tripsacinae</taxon>
        <taxon>Zea</taxon>
    </lineage>
</organism>
<evidence type="ECO:0000313" key="5">
    <source>
        <dbReference type="EMBL" id="ONM52107.1"/>
    </source>
</evidence>
<keyword evidence="3" id="KW-0376">Hydrogen peroxide</keyword>
<protein>
    <submittedName>
        <fullName evidence="5">L-ascorbate peroxidase 2 cytosolic</fullName>
    </submittedName>
</protein>
<dbReference type="GO" id="GO:0034599">
    <property type="term" value="P:cellular response to oxidative stress"/>
    <property type="evidence" value="ECO:0007669"/>
    <property type="project" value="InterPro"/>
</dbReference>
<proteinExistence type="predicted"/>
<dbReference type="InterPro" id="IPR010255">
    <property type="entry name" value="Haem_peroxidase_sf"/>
</dbReference>
<dbReference type="InParanoid" id="A0A1D6HUY9"/>
<sequence>MPPTRPGPLPRLSITPCHMAQPPLPLSSPPIGRTTGPAAGRIVTSAAMVKAYPTVNEDYLKAVDKAKRKLRGLFAEKNYATLMLCLAWHSTGTFDVGTKTGGPFGTMKNPVEQAHRANAGLEIVVRLLEPIKGFMEARASIGPRNRPNPLVFDFGSSPRISRVLVSILSPSLHLIGGELGPVLMIPWVRWTAGNKIL</sequence>
<dbReference type="SUPFAM" id="SSF48113">
    <property type="entry name" value="Heme-dependent peroxidases"/>
    <property type="match status" value="1"/>
</dbReference>
<name>A0A1D6HUY9_MAIZE</name>
<gene>
    <name evidence="5" type="ORF">ZEAMMB73_Zm00001d019081</name>
</gene>
<dbReference type="PaxDb" id="4577-GRMZM2G316256_P01"/>
<evidence type="ECO:0000256" key="4">
    <source>
        <dbReference type="SAM" id="MobiDB-lite"/>
    </source>
</evidence>
<keyword evidence="1" id="KW-0106">Calcium</keyword>
<evidence type="ECO:0000256" key="1">
    <source>
        <dbReference type="ARBA" id="ARBA00022837"/>
    </source>
</evidence>
<evidence type="ECO:0000256" key="3">
    <source>
        <dbReference type="ARBA" id="ARBA00023324"/>
    </source>
</evidence>
<reference evidence="5" key="1">
    <citation type="submission" date="2015-12" db="EMBL/GenBank/DDBJ databases">
        <title>Update maize B73 reference genome by single molecule sequencing technologies.</title>
        <authorList>
            <consortium name="Maize Genome Sequencing Project"/>
            <person name="Ware D."/>
        </authorList>
    </citation>
    <scope>NUCLEOTIDE SEQUENCE [LARGE SCALE GENOMIC DNA]</scope>
    <source>
        <tissue evidence="5">Seedling</tissue>
    </source>
</reference>
<dbReference type="GO" id="GO:0004601">
    <property type="term" value="F:peroxidase activity"/>
    <property type="evidence" value="ECO:0007669"/>
    <property type="project" value="UniProtKB-KW"/>
</dbReference>
<dbReference type="FunFam" id="1.10.520.10:FF:000038">
    <property type="entry name" value="L-ascorbate peroxidase 2 cytosolic"/>
    <property type="match status" value="1"/>
</dbReference>
<dbReference type="InterPro" id="IPR002207">
    <property type="entry name" value="Peroxidase_I"/>
</dbReference>
<dbReference type="eggNOG" id="ENOG502QR1E">
    <property type="taxonomic scope" value="Eukaryota"/>
</dbReference>
<dbReference type="GO" id="GO:0020037">
    <property type="term" value="F:heme binding"/>
    <property type="evidence" value="ECO:0007669"/>
    <property type="project" value="InterPro"/>
</dbReference>
<keyword evidence="2" id="KW-0560">Oxidoreductase</keyword>
<dbReference type="InterPro" id="IPR044831">
    <property type="entry name" value="Ccp1-like"/>
</dbReference>
<dbReference type="PANTHER" id="PTHR31356">
    <property type="entry name" value="THYLAKOID LUMENAL 29 KDA PROTEIN, CHLOROPLASTIC-RELATED"/>
    <property type="match status" value="1"/>
</dbReference>
<dbReference type="PANTHER" id="PTHR31356:SF59">
    <property type="entry name" value="L-ASCORBATE PEROXIDASE 1, CYTOSOLIC"/>
    <property type="match status" value="1"/>
</dbReference>
<dbReference type="Gene3D" id="1.10.520.10">
    <property type="match status" value="1"/>
</dbReference>
<feature type="region of interest" description="Disordered" evidence="4">
    <location>
        <begin position="1"/>
        <end position="23"/>
    </location>
</feature>
<evidence type="ECO:0000256" key="2">
    <source>
        <dbReference type="ARBA" id="ARBA00023002"/>
    </source>
</evidence>